<dbReference type="PANTHER" id="PTHR24060">
    <property type="entry name" value="METABOTROPIC GLUTAMATE RECEPTOR"/>
    <property type="match status" value="1"/>
</dbReference>
<dbReference type="InterPro" id="IPR028082">
    <property type="entry name" value="Peripla_BP_I"/>
</dbReference>
<name>A0A9D4GSE5_DREPO</name>
<reference evidence="2" key="2">
    <citation type="submission" date="2020-11" db="EMBL/GenBank/DDBJ databases">
        <authorList>
            <person name="McCartney M.A."/>
            <person name="Auch B."/>
            <person name="Kono T."/>
            <person name="Mallez S."/>
            <person name="Becker A."/>
            <person name="Gohl D.M."/>
            <person name="Silverstein K.A.T."/>
            <person name="Koren S."/>
            <person name="Bechman K.B."/>
            <person name="Herman A."/>
            <person name="Abrahante J.E."/>
            <person name="Garbe J."/>
        </authorList>
    </citation>
    <scope>NUCLEOTIDE SEQUENCE</scope>
    <source>
        <strain evidence="2">Duluth1</strain>
        <tissue evidence="2">Whole animal</tissue>
    </source>
</reference>
<dbReference type="EMBL" id="JAIWYP010000005">
    <property type="protein sequence ID" value="KAH3820650.1"/>
    <property type="molecule type" value="Genomic_DNA"/>
</dbReference>
<protein>
    <submittedName>
        <fullName evidence="2">Uncharacterized protein</fullName>
    </submittedName>
</protein>
<proteinExistence type="predicted"/>
<evidence type="ECO:0000313" key="3">
    <source>
        <dbReference type="Proteomes" id="UP000828390"/>
    </source>
</evidence>
<reference evidence="2" key="1">
    <citation type="journal article" date="2019" name="bioRxiv">
        <title>The Genome of the Zebra Mussel, Dreissena polymorpha: A Resource for Invasive Species Research.</title>
        <authorList>
            <person name="McCartney M.A."/>
            <person name="Auch B."/>
            <person name="Kono T."/>
            <person name="Mallez S."/>
            <person name="Zhang Y."/>
            <person name="Obille A."/>
            <person name="Becker A."/>
            <person name="Abrahante J.E."/>
            <person name="Garbe J."/>
            <person name="Badalamenti J.P."/>
            <person name="Herman A."/>
            <person name="Mangelson H."/>
            <person name="Liachko I."/>
            <person name="Sullivan S."/>
            <person name="Sone E.D."/>
            <person name="Koren S."/>
            <person name="Silverstein K.A.T."/>
            <person name="Beckman K.B."/>
            <person name="Gohl D.M."/>
        </authorList>
    </citation>
    <scope>NUCLEOTIDE SEQUENCE</scope>
    <source>
        <strain evidence="2">Duluth1</strain>
        <tissue evidence="2">Whole animal</tissue>
    </source>
</reference>
<dbReference type="SUPFAM" id="SSF53822">
    <property type="entry name" value="Periplasmic binding protein-like I"/>
    <property type="match status" value="1"/>
</dbReference>
<dbReference type="Gene3D" id="3.40.50.2300">
    <property type="match status" value="2"/>
</dbReference>
<organism evidence="2 3">
    <name type="scientific">Dreissena polymorpha</name>
    <name type="common">Zebra mussel</name>
    <name type="synonym">Mytilus polymorpha</name>
    <dbReference type="NCBI Taxonomy" id="45954"/>
    <lineage>
        <taxon>Eukaryota</taxon>
        <taxon>Metazoa</taxon>
        <taxon>Spiralia</taxon>
        <taxon>Lophotrochozoa</taxon>
        <taxon>Mollusca</taxon>
        <taxon>Bivalvia</taxon>
        <taxon>Autobranchia</taxon>
        <taxon>Heteroconchia</taxon>
        <taxon>Euheterodonta</taxon>
        <taxon>Imparidentia</taxon>
        <taxon>Neoheterodontei</taxon>
        <taxon>Myida</taxon>
        <taxon>Dreissenoidea</taxon>
        <taxon>Dreissenidae</taxon>
        <taxon>Dreissena</taxon>
    </lineage>
</organism>
<evidence type="ECO:0000256" key="1">
    <source>
        <dbReference type="ARBA" id="ARBA00023180"/>
    </source>
</evidence>
<evidence type="ECO:0000313" key="2">
    <source>
        <dbReference type="EMBL" id="KAH3820650.1"/>
    </source>
</evidence>
<dbReference type="Proteomes" id="UP000828390">
    <property type="component" value="Unassembled WGS sequence"/>
</dbReference>
<sequence>MRWENNITNGYGAQVKFDKSGDASGRYSIMNYQLNRETRQYEYKKVGSWVSSLDLDIESIVWTGGTKDITISRCSTPCNLNEMKHVGEDGDICC</sequence>
<comment type="caution">
    <text evidence="2">The sequence shown here is derived from an EMBL/GenBank/DDBJ whole genome shotgun (WGS) entry which is preliminary data.</text>
</comment>
<accession>A0A9D4GSE5</accession>
<dbReference type="InterPro" id="IPR050726">
    <property type="entry name" value="mGluR"/>
</dbReference>
<gene>
    <name evidence="2" type="ORF">DPMN_122397</name>
</gene>
<dbReference type="AlphaFoldDB" id="A0A9D4GSE5"/>
<keyword evidence="1" id="KW-0325">Glycoprotein</keyword>
<keyword evidence="3" id="KW-1185">Reference proteome</keyword>